<evidence type="ECO:0000256" key="3">
    <source>
        <dbReference type="ARBA" id="ARBA00022737"/>
    </source>
</evidence>
<dbReference type="PROSITE" id="PS50157">
    <property type="entry name" value="ZINC_FINGER_C2H2_2"/>
    <property type="match status" value="1"/>
</dbReference>
<dbReference type="AlphaFoldDB" id="A0A0L7LPI5"/>
<reference evidence="10 11" key="1">
    <citation type="journal article" date="2015" name="Genome Biol. Evol.">
        <title>The genome of winter moth (Operophtera brumata) provides a genomic perspective on sexual dimorphism and phenology.</title>
        <authorList>
            <person name="Derks M.F."/>
            <person name="Smit S."/>
            <person name="Salis L."/>
            <person name="Schijlen E."/>
            <person name="Bossers A."/>
            <person name="Mateman C."/>
            <person name="Pijl A.S."/>
            <person name="de Ridder D."/>
            <person name="Groenen M.A."/>
            <person name="Visser M.E."/>
            <person name="Megens H.J."/>
        </authorList>
    </citation>
    <scope>NUCLEOTIDE SEQUENCE [LARGE SCALE GENOMIC DNA]</scope>
    <source>
        <strain evidence="10">WM2013NL</strain>
        <tissue evidence="10">Head and thorax</tissue>
    </source>
</reference>
<accession>A0A0L7LPI5</accession>
<comment type="subcellular location">
    <subcellularLocation>
        <location evidence="1">Nucleus</location>
    </subcellularLocation>
</comment>
<dbReference type="SUPFAM" id="SSF57667">
    <property type="entry name" value="beta-beta-alpha zinc fingers"/>
    <property type="match status" value="1"/>
</dbReference>
<dbReference type="Gene3D" id="3.30.160.60">
    <property type="entry name" value="Classic Zinc Finger"/>
    <property type="match status" value="2"/>
</dbReference>
<feature type="region of interest" description="Disordered" evidence="8">
    <location>
        <begin position="1"/>
        <end position="152"/>
    </location>
</feature>
<evidence type="ECO:0000313" key="10">
    <source>
        <dbReference type="EMBL" id="KOB77345.1"/>
    </source>
</evidence>
<evidence type="ECO:0000256" key="4">
    <source>
        <dbReference type="ARBA" id="ARBA00022771"/>
    </source>
</evidence>
<organism evidence="10 11">
    <name type="scientific">Operophtera brumata</name>
    <name type="common">Winter moth</name>
    <name type="synonym">Phalaena brumata</name>
    <dbReference type="NCBI Taxonomy" id="104452"/>
    <lineage>
        <taxon>Eukaryota</taxon>
        <taxon>Metazoa</taxon>
        <taxon>Ecdysozoa</taxon>
        <taxon>Arthropoda</taxon>
        <taxon>Hexapoda</taxon>
        <taxon>Insecta</taxon>
        <taxon>Pterygota</taxon>
        <taxon>Neoptera</taxon>
        <taxon>Endopterygota</taxon>
        <taxon>Lepidoptera</taxon>
        <taxon>Glossata</taxon>
        <taxon>Ditrysia</taxon>
        <taxon>Geometroidea</taxon>
        <taxon>Geometridae</taxon>
        <taxon>Larentiinae</taxon>
        <taxon>Operophtera</taxon>
    </lineage>
</organism>
<dbReference type="STRING" id="104452.A0A0L7LPI5"/>
<feature type="domain" description="C2H2-type" evidence="9">
    <location>
        <begin position="154"/>
        <end position="181"/>
    </location>
</feature>
<evidence type="ECO:0000256" key="5">
    <source>
        <dbReference type="ARBA" id="ARBA00022833"/>
    </source>
</evidence>
<dbReference type="GO" id="GO:0000977">
    <property type="term" value="F:RNA polymerase II transcription regulatory region sequence-specific DNA binding"/>
    <property type="evidence" value="ECO:0007669"/>
    <property type="project" value="TreeGrafter"/>
</dbReference>
<evidence type="ECO:0000256" key="2">
    <source>
        <dbReference type="ARBA" id="ARBA00022723"/>
    </source>
</evidence>
<dbReference type="InterPro" id="IPR050717">
    <property type="entry name" value="C2H2-ZF_Transcription_Reg"/>
</dbReference>
<feature type="compositionally biased region" description="Basic and acidic residues" evidence="8">
    <location>
        <begin position="33"/>
        <end position="44"/>
    </location>
</feature>
<keyword evidence="3" id="KW-0677">Repeat</keyword>
<keyword evidence="5" id="KW-0862">Zinc</keyword>
<evidence type="ECO:0000259" key="9">
    <source>
        <dbReference type="PROSITE" id="PS50157"/>
    </source>
</evidence>
<feature type="compositionally biased region" description="Basic and acidic residues" evidence="8">
    <location>
        <begin position="1"/>
        <end position="12"/>
    </location>
</feature>
<dbReference type="EMBL" id="JTDY01000406">
    <property type="protein sequence ID" value="KOB77345.1"/>
    <property type="molecule type" value="Genomic_DNA"/>
</dbReference>
<feature type="compositionally biased region" description="Polar residues" evidence="8">
    <location>
        <begin position="14"/>
        <end position="32"/>
    </location>
</feature>
<feature type="compositionally biased region" description="Basic and acidic residues" evidence="8">
    <location>
        <begin position="69"/>
        <end position="80"/>
    </location>
</feature>
<dbReference type="InterPro" id="IPR036236">
    <property type="entry name" value="Znf_C2H2_sf"/>
</dbReference>
<evidence type="ECO:0000256" key="7">
    <source>
        <dbReference type="PROSITE-ProRule" id="PRU00042"/>
    </source>
</evidence>
<protein>
    <submittedName>
        <fullName evidence="10">Putative bric-a-brac</fullName>
    </submittedName>
</protein>
<keyword evidence="11" id="KW-1185">Reference proteome</keyword>
<dbReference type="Pfam" id="PF00096">
    <property type="entry name" value="zf-C2H2"/>
    <property type="match status" value="2"/>
</dbReference>
<evidence type="ECO:0000256" key="8">
    <source>
        <dbReference type="SAM" id="MobiDB-lite"/>
    </source>
</evidence>
<dbReference type="PROSITE" id="PS00028">
    <property type="entry name" value="ZINC_FINGER_C2H2_1"/>
    <property type="match status" value="1"/>
</dbReference>
<evidence type="ECO:0000256" key="6">
    <source>
        <dbReference type="ARBA" id="ARBA00023242"/>
    </source>
</evidence>
<gene>
    <name evidence="10" type="ORF">OBRU01_04545</name>
</gene>
<dbReference type="InterPro" id="IPR013087">
    <property type="entry name" value="Znf_C2H2_type"/>
</dbReference>
<dbReference type="FunFam" id="3.30.160.60:FF:000624">
    <property type="entry name" value="zinc finger protein 697"/>
    <property type="match status" value="1"/>
</dbReference>
<dbReference type="PANTHER" id="PTHR14196">
    <property type="entry name" value="ODD-SKIPPED - RELATED"/>
    <property type="match status" value="1"/>
</dbReference>
<dbReference type="Proteomes" id="UP000037510">
    <property type="component" value="Unassembled WGS sequence"/>
</dbReference>
<evidence type="ECO:0000256" key="1">
    <source>
        <dbReference type="ARBA" id="ARBA00004123"/>
    </source>
</evidence>
<keyword evidence="2" id="KW-0479">Metal-binding</keyword>
<comment type="caution">
    <text evidence="10">The sequence shown here is derived from an EMBL/GenBank/DDBJ whole genome shotgun (WGS) entry which is preliminary data.</text>
</comment>
<dbReference type="GO" id="GO:0008270">
    <property type="term" value="F:zinc ion binding"/>
    <property type="evidence" value="ECO:0007669"/>
    <property type="project" value="UniProtKB-KW"/>
</dbReference>
<proteinExistence type="predicted"/>
<keyword evidence="4 7" id="KW-0863">Zinc-finger</keyword>
<keyword evidence="6" id="KW-0539">Nucleus</keyword>
<dbReference type="FunFam" id="3.30.160.60:FF:000744">
    <property type="entry name" value="zinc finger E-box-binding homeobox 1"/>
    <property type="match status" value="1"/>
</dbReference>
<dbReference type="GO" id="GO:0000981">
    <property type="term" value="F:DNA-binding transcription factor activity, RNA polymerase II-specific"/>
    <property type="evidence" value="ECO:0007669"/>
    <property type="project" value="TreeGrafter"/>
</dbReference>
<dbReference type="PANTHER" id="PTHR14196:SF12">
    <property type="entry name" value="ZINC FINGER PROTEIN 208-LIKE"/>
    <property type="match status" value="1"/>
</dbReference>
<dbReference type="GO" id="GO:0005634">
    <property type="term" value="C:nucleus"/>
    <property type="evidence" value="ECO:0007669"/>
    <property type="project" value="UniProtKB-SubCell"/>
</dbReference>
<sequence>MEEASHAARVERAVSTQTEQDQVVHPASSTTIEPKREIVEEERPKKRVSILSPEDEKLRVKKKPMTVRFQEDVKGEERSKLTSPGPSPVVKSDRDRESQPAGIKVVQLAALQKQTDDYEDSDERKLVMDEDEETDSSGSISDSAANEHQEGRPHVCEVCDLRFQRSSHLNRHRLTHTGERPFTCGGCGRSFARSDKLREDPTVDMANETSIKREYNSNSEVMSGMVRTTHRESGHLVT</sequence>
<evidence type="ECO:0000313" key="11">
    <source>
        <dbReference type="Proteomes" id="UP000037510"/>
    </source>
</evidence>
<name>A0A0L7LPI5_OPEBR</name>